<dbReference type="GO" id="GO:0009425">
    <property type="term" value="C:bacterial-type flagellum basal body"/>
    <property type="evidence" value="ECO:0007669"/>
    <property type="project" value="UniProtKB-SubCell"/>
</dbReference>
<organism evidence="10 11">
    <name type="scientific">Geopseudomonas guangdongensis</name>
    <dbReference type="NCBI Taxonomy" id="1245526"/>
    <lineage>
        <taxon>Bacteria</taxon>
        <taxon>Pseudomonadati</taxon>
        <taxon>Pseudomonadota</taxon>
        <taxon>Gammaproteobacteria</taxon>
        <taxon>Pseudomonadales</taxon>
        <taxon>Pseudomonadaceae</taxon>
        <taxon>Geopseudomonas</taxon>
    </lineage>
</organism>
<evidence type="ECO:0000256" key="9">
    <source>
        <dbReference type="RuleBase" id="RU364090"/>
    </source>
</evidence>
<dbReference type="NCBIfam" id="TIGR01402">
    <property type="entry name" value="fliQ"/>
    <property type="match status" value="1"/>
</dbReference>
<dbReference type="PANTHER" id="PTHR34040">
    <property type="entry name" value="FLAGELLAR BIOSYNTHETIC PROTEIN FLIQ"/>
    <property type="match status" value="1"/>
</dbReference>
<dbReference type="PANTHER" id="PTHR34040:SF2">
    <property type="entry name" value="FLAGELLAR BIOSYNTHETIC PROTEIN FLIQ"/>
    <property type="match status" value="1"/>
</dbReference>
<evidence type="ECO:0000256" key="5">
    <source>
        <dbReference type="ARBA" id="ARBA00022692"/>
    </source>
</evidence>
<dbReference type="InterPro" id="IPR006305">
    <property type="entry name" value="FliQ"/>
</dbReference>
<dbReference type="OrthoDB" id="9806440at2"/>
<evidence type="ECO:0000256" key="4">
    <source>
        <dbReference type="ARBA" id="ARBA00022475"/>
    </source>
</evidence>
<dbReference type="GO" id="GO:0044780">
    <property type="term" value="P:bacterial-type flagellum assembly"/>
    <property type="evidence" value="ECO:0007669"/>
    <property type="project" value="InterPro"/>
</dbReference>
<keyword evidence="5 9" id="KW-0812">Transmembrane</keyword>
<evidence type="ECO:0000313" key="11">
    <source>
        <dbReference type="Proteomes" id="UP000243063"/>
    </source>
</evidence>
<keyword evidence="10" id="KW-0966">Cell projection</keyword>
<evidence type="ECO:0000256" key="7">
    <source>
        <dbReference type="ARBA" id="ARBA00023136"/>
    </source>
</evidence>
<feature type="transmembrane region" description="Helical" evidence="9">
    <location>
        <begin position="50"/>
        <end position="73"/>
    </location>
</feature>
<dbReference type="InterPro" id="IPR002191">
    <property type="entry name" value="Bac_export_3"/>
</dbReference>
<dbReference type="GO" id="GO:0005886">
    <property type="term" value="C:plasma membrane"/>
    <property type="evidence" value="ECO:0007669"/>
    <property type="project" value="UniProtKB-SubCell"/>
</dbReference>
<comment type="similarity">
    <text evidence="2 9">Belongs to the FliQ/MopD/SpaQ family.</text>
</comment>
<evidence type="ECO:0000313" key="10">
    <source>
        <dbReference type="EMBL" id="SDT97168.1"/>
    </source>
</evidence>
<reference evidence="11" key="1">
    <citation type="submission" date="2016-10" db="EMBL/GenBank/DDBJ databases">
        <authorList>
            <person name="Varghese N."/>
            <person name="Submissions S."/>
        </authorList>
    </citation>
    <scope>NUCLEOTIDE SEQUENCE [LARGE SCALE GENOMIC DNA]</scope>
    <source>
        <strain evidence="11">CCTCC 2012022</strain>
    </source>
</reference>
<dbReference type="AlphaFoldDB" id="A0A1H2ER10"/>
<dbReference type="PRINTS" id="PR00952">
    <property type="entry name" value="TYPE3IMQPROT"/>
</dbReference>
<name>A0A1H2ER10_9GAMM</name>
<dbReference type="Pfam" id="PF01313">
    <property type="entry name" value="Bac_export_3"/>
    <property type="match status" value="1"/>
</dbReference>
<dbReference type="Proteomes" id="UP000243063">
    <property type="component" value="Chromosome I"/>
</dbReference>
<accession>A0A1H2ER10</accession>
<keyword evidence="8 9" id="KW-0975">Bacterial flagellum</keyword>
<evidence type="ECO:0000256" key="8">
    <source>
        <dbReference type="ARBA" id="ARBA00023143"/>
    </source>
</evidence>
<evidence type="ECO:0000256" key="2">
    <source>
        <dbReference type="ARBA" id="ARBA00006156"/>
    </source>
</evidence>
<dbReference type="STRING" id="1245526.SAMN05216580_0761"/>
<gene>
    <name evidence="9" type="primary">fliQ</name>
    <name evidence="10" type="ORF">SAMN05216580_0761</name>
</gene>
<keyword evidence="11" id="KW-1185">Reference proteome</keyword>
<evidence type="ECO:0000256" key="1">
    <source>
        <dbReference type="ARBA" id="ARBA00004651"/>
    </source>
</evidence>
<comment type="subcellular location">
    <subcellularLocation>
        <location evidence="1 9">Cell membrane</location>
        <topology evidence="1">Multi-pass membrane protein</topology>
    </subcellularLocation>
    <subcellularLocation>
        <location evidence="9">Bacterial flagellum basal body</location>
    </subcellularLocation>
</comment>
<sequence length="89" mass="9771">MTPEMVMDLAYQGMRVTLSLAAPLLLTALAIGLLVSLFQAATQINEMTLSFIPKILGVFVVLIFAGPMLMQLITDFTRELFRNLPTLIG</sequence>
<keyword evidence="7 9" id="KW-0472">Membrane</keyword>
<keyword evidence="10" id="KW-0969">Cilium</keyword>
<dbReference type="EMBL" id="LT629780">
    <property type="protein sequence ID" value="SDT97168.1"/>
    <property type="molecule type" value="Genomic_DNA"/>
</dbReference>
<dbReference type="RefSeq" id="WP_090212235.1">
    <property type="nucleotide sequence ID" value="NZ_LT629780.1"/>
</dbReference>
<evidence type="ECO:0000256" key="6">
    <source>
        <dbReference type="ARBA" id="ARBA00022989"/>
    </source>
</evidence>
<dbReference type="PIRSF" id="PIRSF004669">
    <property type="entry name" value="FliQ"/>
    <property type="match status" value="1"/>
</dbReference>
<keyword evidence="6 9" id="KW-1133">Transmembrane helix</keyword>
<proteinExistence type="inferred from homology"/>
<keyword evidence="10" id="KW-0282">Flagellum</keyword>
<evidence type="ECO:0000256" key="3">
    <source>
        <dbReference type="ARBA" id="ARBA00021718"/>
    </source>
</evidence>
<dbReference type="GO" id="GO:0009306">
    <property type="term" value="P:protein secretion"/>
    <property type="evidence" value="ECO:0007669"/>
    <property type="project" value="InterPro"/>
</dbReference>
<comment type="function">
    <text evidence="9">Role in flagellar biosynthesis.</text>
</comment>
<keyword evidence="4 9" id="KW-1003">Cell membrane</keyword>
<protein>
    <recommendedName>
        <fullName evidence="3 9">Flagellar biosynthetic protein FliQ</fullName>
    </recommendedName>
</protein>